<reference evidence="5 6" key="1">
    <citation type="submission" date="2015-06" db="EMBL/GenBank/DDBJ databases">
        <title>Survival trade-offs in plant roots during colonization by closely related pathogenic and mutualistic fungi.</title>
        <authorList>
            <person name="Hacquard S."/>
            <person name="Kracher B."/>
            <person name="Hiruma K."/>
            <person name="Weinman A."/>
            <person name="Muench P."/>
            <person name="Garrido Oter R."/>
            <person name="Ver Loren van Themaat E."/>
            <person name="Dallerey J.-F."/>
            <person name="Damm U."/>
            <person name="Henrissat B."/>
            <person name="Lespinet O."/>
            <person name="Thon M."/>
            <person name="Kemen E."/>
            <person name="McHardy A.C."/>
            <person name="Schulze-Lefert P."/>
            <person name="O'Connell R.J."/>
        </authorList>
    </citation>
    <scope>NUCLEOTIDE SEQUENCE [LARGE SCALE GENOMIC DNA]</scope>
    <source>
        <strain evidence="5 6">MAFF 238704</strain>
    </source>
</reference>
<accession>A0A167C7X7</accession>
<dbReference type="EMBL" id="LFIW01001475">
    <property type="protein sequence ID" value="KZL82247.1"/>
    <property type="molecule type" value="Genomic_DNA"/>
</dbReference>
<comment type="caution">
    <text evidence="5">The sequence shown here is derived from an EMBL/GenBank/DDBJ whole genome shotgun (WGS) entry which is preliminary data.</text>
</comment>
<organism evidence="5 6">
    <name type="scientific">Colletotrichum incanum</name>
    <name type="common">Soybean anthracnose fungus</name>
    <dbReference type="NCBI Taxonomy" id="1573173"/>
    <lineage>
        <taxon>Eukaryota</taxon>
        <taxon>Fungi</taxon>
        <taxon>Dikarya</taxon>
        <taxon>Ascomycota</taxon>
        <taxon>Pezizomycotina</taxon>
        <taxon>Sordariomycetes</taxon>
        <taxon>Hypocreomycetidae</taxon>
        <taxon>Glomerellales</taxon>
        <taxon>Glomerellaceae</taxon>
        <taxon>Colletotrichum</taxon>
        <taxon>Colletotrichum spaethianum species complex</taxon>
    </lineage>
</organism>
<evidence type="ECO:0000313" key="6">
    <source>
        <dbReference type="Proteomes" id="UP000076584"/>
    </source>
</evidence>
<sequence>MVTVAIAGGTGDRSSSLGKAPASQEDIALAPTFQVDYSDVDALKAFLEQKGVHTVISALGITATSLATSQLNLVRAAEQSSVTRRFIPSSFAIRYPEGGAKVLPPLGHYLASLALLSTTTLEWAVVPNGTFLEYFAPTIALDIAHSAAAIPGDGDAPVSFTYTFDVARYVVAALDLASWPASNELRVVGDELTFNEFVKLAEEVRGVEFDVVYDDVEKLQRFGISE</sequence>
<dbReference type="Pfam" id="PF05368">
    <property type="entry name" value="NmrA"/>
    <property type="match status" value="1"/>
</dbReference>
<name>A0A167C7X7_COLIC</name>
<dbReference type="SUPFAM" id="SSF51735">
    <property type="entry name" value="NAD(P)-binding Rossmann-fold domains"/>
    <property type="match status" value="1"/>
</dbReference>
<dbReference type="InterPro" id="IPR051609">
    <property type="entry name" value="NmrA/Isoflavone_reductase-like"/>
</dbReference>
<keyword evidence="2" id="KW-0521">NADP</keyword>
<evidence type="ECO:0000313" key="5">
    <source>
        <dbReference type="EMBL" id="KZL82247.1"/>
    </source>
</evidence>
<keyword evidence="6" id="KW-1185">Reference proteome</keyword>
<evidence type="ECO:0000256" key="3">
    <source>
        <dbReference type="ARBA" id="ARBA00023002"/>
    </source>
</evidence>
<keyword evidence="3" id="KW-0560">Oxidoreductase</keyword>
<gene>
    <name evidence="5" type="ORF">CI238_08504</name>
</gene>
<evidence type="ECO:0000256" key="2">
    <source>
        <dbReference type="ARBA" id="ARBA00022857"/>
    </source>
</evidence>
<dbReference type="Gene3D" id="3.40.50.720">
    <property type="entry name" value="NAD(P)-binding Rossmann-like Domain"/>
    <property type="match status" value="1"/>
</dbReference>
<dbReference type="PANTHER" id="PTHR47706:SF4">
    <property type="entry name" value="NMRA-LIKE DOMAIN-CONTAINING PROTEIN"/>
    <property type="match status" value="1"/>
</dbReference>
<dbReference type="InterPro" id="IPR036291">
    <property type="entry name" value="NAD(P)-bd_dom_sf"/>
</dbReference>
<dbReference type="PANTHER" id="PTHR47706">
    <property type="entry name" value="NMRA-LIKE FAMILY PROTEIN"/>
    <property type="match status" value="1"/>
</dbReference>
<dbReference type="AlphaFoldDB" id="A0A167C7X7"/>
<feature type="domain" description="NmrA-like" evidence="4">
    <location>
        <begin position="33"/>
        <end position="210"/>
    </location>
</feature>
<protein>
    <recommendedName>
        <fullName evidence="4">NmrA-like domain-containing protein</fullName>
    </recommendedName>
</protein>
<dbReference type="GO" id="GO:0016491">
    <property type="term" value="F:oxidoreductase activity"/>
    <property type="evidence" value="ECO:0007669"/>
    <property type="project" value="UniProtKB-KW"/>
</dbReference>
<evidence type="ECO:0000256" key="1">
    <source>
        <dbReference type="ARBA" id="ARBA00005725"/>
    </source>
</evidence>
<comment type="similarity">
    <text evidence="1">Belongs to the NmrA-type oxidoreductase family. Isoflavone reductase subfamily.</text>
</comment>
<dbReference type="Proteomes" id="UP000076584">
    <property type="component" value="Unassembled WGS sequence"/>
</dbReference>
<evidence type="ECO:0000259" key="4">
    <source>
        <dbReference type="Pfam" id="PF05368"/>
    </source>
</evidence>
<proteinExistence type="inferred from homology"/>
<dbReference type="InterPro" id="IPR008030">
    <property type="entry name" value="NmrA-like"/>
</dbReference>